<dbReference type="GO" id="GO:0019148">
    <property type="term" value="F:D-cysteine desulfhydrase activity"/>
    <property type="evidence" value="ECO:0007669"/>
    <property type="project" value="TreeGrafter"/>
</dbReference>
<evidence type="ECO:0000313" key="8">
    <source>
        <dbReference type="EMBL" id="AJE15632.1"/>
    </source>
</evidence>
<dbReference type="Proteomes" id="UP000031271">
    <property type="component" value="Chromosome"/>
</dbReference>
<protein>
    <submittedName>
        <fullName evidence="8">1-aminocyclopropane-1-carboxylate deaminase</fullName>
    </submittedName>
</protein>
<feature type="active site" description="Nucleophile" evidence="4">
    <location>
        <position position="73"/>
    </location>
</feature>
<dbReference type="Proteomes" id="UP000182276">
    <property type="component" value="Unassembled WGS sequence"/>
</dbReference>
<evidence type="ECO:0000259" key="7">
    <source>
        <dbReference type="Pfam" id="PF00291"/>
    </source>
</evidence>
<dbReference type="AlphaFoldDB" id="A0A8D4C777"/>
<dbReference type="EMBL" id="CP007511">
    <property type="protein sequence ID" value="AJE15632.1"/>
    <property type="molecule type" value="Genomic_DNA"/>
</dbReference>
<dbReference type="PANTHER" id="PTHR43780:SF2">
    <property type="entry name" value="1-AMINOCYCLOPROPANE-1-CARBOXYLATE DEAMINASE-RELATED"/>
    <property type="match status" value="1"/>
</dbReference>
<proteinExistence type="inferred from homology"/>
<dbReference type="KEGG" id="pbm:CL52_11515"/>
<evidence type="ECO:0000256" key="6">
    <source>
        <dbReference type="SAM" id="MobiDB-lite"/>
    </source>
</evidence>
<reference evidence="8 10" key="3">
    <citation type="journal article" name="Genome Announc.">
        <title>Complete Genome Sequence of Pseudomonas balearica DSM 6083T.</title>
        <authorList>
            <person name="Bennasar-Figueras A."/>
            <person name="Salva-Serra F."/>
            <person name="Jaen-Luchoro D."/>
            <person name="Segui C."/>
            <person name="Aliaga F."/>
            <person name="Busquets A."/>
            <person name="Gomila M."/>
            <person name="Moore E.R."/>
            <person name="Lalucat J."/>
        </authorList>
    </citation>
    <scope>NUCLEOTIDE SEQUENCE [LARGE SCALE GENOMIC DNA]</scope>
    <source>
        <strain evidence="10">DSM 6083</strain>
        <strain evidence="8">DSM6083</strain>
    </source>
</reference>
<reference evidence="10" key="1">
    <citation type="submission" date="2014-03" db="EMBL/GenBank/DDBJ databases">
        <title>Complete genome of Pseudomonas balearica DSM 6083T, a sewage water isolate from an enrichment with 2-methylnaphthalene.</title>
        <authorList>
            <person name="Salva-Serra F."/>
            <person name="Jaen-Luchoro D."/>
            <person name="Busquets A."/>
            <person name="Pena A."/>
            <person name="Gomila M."/>
            <person name="Bosch R."/>
            <person name="Nogales B."/>
            <person name="Garcia-Valdes E."/>
            <person name="Lalucat J."/>
            <person name="Bennasar A."/>
        </authorList>
    </citation>
    <scope>NUCLEOTIDE SEQUENCE [LARGE SCALE GENOMIC DNA]</scope>
    <source>
        <strain evidence="10">DSM 6083</strain>
    </source>
</reference>
<evidence type="ECO:0000256" key="1">
    <source>
        <dbReference type="ARBA" id="ARBA00001933"/>
    </source>
</evidence>
<comment type="similarity">
    <text evidence="2">Belongs to the ACC deaminase/D-cysteine desulfhydrase family.</text>
</comment>
<dbReference type="InterPro" id="IPR001926">
    <property type="entry name" value="TrpB-like_PALP"/>
</dbReference>
<accession>A0A8D4C777</accession>
<dbReference type="RefSeq" id="WP_063613249.1">
    <property type="nucleotide sequence ID" value="NZ_CP007511.1"/>
</dbReference>
<sequence>MAPPSPYLAGAPIQLQPLSFTWLDGHAIELAALRLDQVDPELSGNKWFKLLHHLEAAAAAGAEGLISLGGPHSNHLHALAAAGRRFGLRTVGLLRGHPQDTPTVQDLLDCGMALHWLGYGGYRERYQPEFWAPWQARYPGFHCVPEGGGGLLGALGCAELVAELQQPLEAFGWGDYHGCWLAAGTGTTLAGLVLGEAGRHPVYGALAGPGEHAVAATVATLLQQAGRDDTGYRLFDASRRGFGRFDPELVRFMRDAEREGGMPLEPVYTAKALMALREQVRAGFFAPGSRLVFVHTGGLQGLRGANLDAVLQAEPGPGAAETGREKRPAASRRQG</sequence>
<keyword evidence="3 5" id="KW-0663">Pyridoxal phosphate</keyword>
<dbReference type="InterPro" id="IPR027278">
    <property type="entry name" value="ACCD_DCysDesulf"/>
</dbReference>
<dbReference type="PIRSF" id="PIRSF006278">
    <property type="entry name" value="ACCD_DCysDesulf"/>
    <property type="match status" value="1"/>
</dbReference>
<feature type="modified residue" description="N6-(pyridoxal phosphate)lysine" evidence="5">
    <location>
        <position position="46"/>
    </location>
</feature>
<feature type="domain" description="Tryptophan synthase beta chain-like PALP" evidence="7">
    <location>
        <begin position="35"/>
        <end position="297"/>
    </location>
</feature>
<dbReference type="GeneID" id="77260532"/>
<reference evidence="9 11" key="2">
    <citation type="submission" date="2016-10" db="EMBL/GenBank/DDBJ databases">
        <authorList>
            <person name="Varghese N."/>
            <person name="Submissions S."/>
        </authorList>
    </citation>
    <scope>NUCLEOTIDE SEQUENCE [LARGE SCALE GENOMIC DNA]</scope>
    <source>
        <strain evidence="9 11">DSM 6083</strain>
    </source>
</reference>
<dbReference type="Gene3D" id="3.40.50.1100">
    <property type="match status" value="2"/>
</dbReference>
<dbReference type="PANTHER" id="PTHR43780">
    <property type="entry name" value="1-AMINOCYCLOPROPANE-1-CARBOXYLATE DEAMINASE-RELATED"/>
    <property type="match status" value="1"/>
</dbReference>
<comment type="cofactor">
    <cofactor evidence="1">
        <name>pyridoxal 5'-phosphate</name>
        <dbReference type="ChEBI" id="CHEBI:597326"/>
    </cofactor>
</comment>
<evidence type="ECO:0000313" key="10">
    <source>
        <dbReference type="Proteomes" id="UP000031271"/>
    </source>
</evidence>
<feature type="region of interest" description="Disordered" evidence="6">
    <location>
        <begin position="314"/>
        <end position="335"/>
    </location>
</feature>
<dbReference type="EMBL" id="FNHO01000005">
    <property type="protein sequence ID" value="SDM49536.1"/>
    <property type="molecule type" value="Genomic_DNA"/>
</dbReference>
<evidence type="ECO:0000313" key="11">
    <source>
        <dbReference type="Proteomes" id="UP000182276"/>
    </source>
</evidence>
<dbReference type="InterPro" id="IPR036052">
    <property type="entry name" value="TrpB-like_PALP_sf"/>
</dbReference>
<evidence type="ECO:0000256" key="2">
    <source>
        <dbReference type="ARBA" id="ARBA00008639"/>
    </source>
</evidence>
<name>A0A8D4C777_9GAMM</name>
<keyword evidence="11" id="KW-1185">Reference proteome</keyword>
<organism evidence="8 10">
    <name type="scientific">Stutzerimonas balearica DSM 6083</name>
    <dbReference type="NCBI Taxonomy" id="1123016"/>
    <lineage>
        <taxon>Bacteria</taxon>
        <taxon>Pseudomonadati</taxon>
        <taxon>Pseudomonadota</taxon>
        <taxon>Gammaproteobacteria</taxon>
        <taxon>Pseudomonadales</taxon>
        <taxon>Pseudomonadaceae</taxon>
        <taxon>Stutzerimonas</taxon>
    </lineage>
</organism>
<gene>
    <name evidence="8" type="ORF">CL52_11515</name>
    <name evidence="9" type="ORF">SAMN05660875_105216</name>
</gene>
<evidence type="ECO:0000256" key="5">
    <source>
        <dbReference type="PIRSR" id="PIRSR006278-2"/>
    </source>
</evidence>
<evidence type="ECO:0000256" key="3">
    <source>
        <dbReference type="ARBA" id="ARBA00022898"/>
    </source>
</evidence>
<evidence type="ECO:0000256" key="4">
    <source>
        <dbReference type="PIRSR" id="PIRSR006278-1"/>
    </source>
</evidence>
<evidence type="ECO:0000313" key="9">
    <source>
        <dbReference type="EMBL" id="SDM49536.1"/>
    </source>
</evidence>
<dbReference type="Pfam" id="PF00291">
    <property type="entry name" value="PALP"/>
    <property type="match status" value="1"/>
</dbReference>
<dbReference type="SUPFAM" id="SSF53686">
    <property type="entry name" value="Tryptophan synthase beta subunit-like PLP-dependent enzymes"/>
    <property type="match status" value="1"/>
</dbReference>